<gene>
    <name evidence="2" type="ORF">TeGR_g8699</name>
</gene>
<dbReference type="InterPro" id="IPR036047">
    <property type="entry name" value="F-box-like_dom_sf"/>
</dbReference>
<dbReference type="Proteomes" id="UP001165060">
    <property type="component" value="Unassembled WGS sequence"/>
</dbReference>
<comment type="caution">
    <text evidence="2">The sequence shown here is derived from an EMBL/GenBank/DDBJ whole genome shotgun (WGS) entry which is preliminary data.</text>
</comment>
<evidence type="ECO:0000313" key="2">
    <source>
        <dbReference type="EMBL" id="GMI33929.1"/>
    </source>
</evidence>
<protein>
    <recommendedName>
        <fullName evidence="4">F-box domain-containing protein</fullName>
    </recommendedName>
</protein>
<accession>A0ABQ6MWD2</accession>
<reference evidence="2 3" key="1">
    <citation type="journal article" date="2023" name="Commun. Biol.">
        <title>Genome analysis of Parmales, the sister group of diatoms, reveals the evolutionary specialization of diatoms from phago-mixotrophs to photoautotrophs.</title>
        <authorList>
            <person name="Ban H."/>
            <person name="Sato S."/>
            <person name="Yoshikawa S."/>
            <person name="Yamada K."/>
            <person name="Nakamura Y."/>
            <person name="Ichinomiya M."/>
            <person name="Sato N."/>
            <person name="Blanc-Mathieu R."/>
            <person name="Endo H."/>
            <person name="Kuwata A."/>
            <person name="Ogata H."/>
        </authorList>
    </citation>
    <scope>NUCLEOTIDE SEQUENCE [LARGE SCALE GENOMIC DNA]</scope>
</reference>
<dbReference type="SUPFAM" id="SSF81383">
    <property type="entry name" value="F-box domain"/>
    <property type="match status" value="1"/>
</dbReference>
<feature type="region of interest" description="Disordered" evidence="1">
    <location>
        <begin position="409"/>
        <end position="432"/>
    </location>
</feature>
<feature type="compositionally biased region" description="Pro residues" evidence="1">
    <location>
        <begin position="417"/>
        <end position="432"/>
    </location>
</feature>
<feature type="non-terminal residue" evidence="2">
    <location>
        <position position="1"/>
    </location>
</feature>
<dbReference type="EMBL" id="BRYB01004598">
    <property type="protein sequence ID" value="GMI33929.1"/>
    <property type="molecule type" value="Genomic_DNA"/>
</dbReference>
<evidence type="ECO:0000313" key="3">
    <source>
        <dbReference type="Proteomes" id="UP001165060"/>
    </source>
</evidence>
<name>A0ABQ6MWD2_9STRA</name>
<feature type="compositionally biased region" description="Gly residues" evidence="1">
    <location>
        <begin position="11"/>
        <end position="21"/>
    </location>
</feature>
<sequence>KNKNKPKKPGSGQGRVQGCPGGVLPPAASPPAPVPGRFRPPTLPVPPKDVATRSSFAPLRPGWSRAASPEPPAEAGGEAGPAGAEDEAPAPPPGEEAPPSPSAPSLAQRRNAGGGRLLLLPHELLLDTLLYLRAYDLAALSQTCATLADPAIARSVVTLASREVYPPELTRGYTSPAVSGLPSSSPRNTYRSMRAMELLVLARLLSRPLPAKGGAAGGAAGGEYYISHSWCKSALRWLDACAAPPPKGVPPKGGGGKKARLRSRQLSNALPPWPNANAELLCEHAGLVRSSKPGAKRRVVDRRAWRVLRRLYPESAELPVGAGECLACAAERASAERTEKERVAKGREERRKVLESGFVRDVFNRKGGVPLHCVRAPPDEIENDAPPPPRALLCTPCKAPPPLELGSSPGCVADFPPFSPPPGERGQPEPPPLPAGFSLPGAGALLPVPDNLPPTPEAFRKVKGLALPVPENLPPTPDVFKAGLCPLSDGQYRLLPRSFLHAWRRFVKVGGERPAPPDSNALLCAAHGLVAAPPHLAAFLSNRAAGLFGESDAELDARNASVVEVLTEAEYQALRGKIGGGGSGYVAGFDVRAGRARYGFKPCKACDAGGGGRGEVLQRTRARVREQRLIDAEY</sequence>
<evidence type="ECO:0008006" key="4">
    <source>
        <dbReference type="Google" id="ProtNLM"/>
    </source>
</evidence>
<feature type="compositionally biased region" description="Pro residues" evidence="1">
    <location>
        <begin position="89"/>
        <end position="102"/>
    </location>
</feature>
<keyword evidence="3" id="KW-1185">Reference proteome</keyword>
<organism evidence="2 3">
    <name type="scientific">Tetraparma gracilis</name>
    <dbReference type="NCBI Taxonomy" id="2962635"/>
    <lineage>
        <taxon>Eukaryota</taxon>
        <taxon>Sar</taxon>
        <taxon>Stramenopiles</taxon>
        <taxon>Ochrophyta</taxon>
        <taxon>Bolidophyceae</taxon>
        <taxon>Parmales</taxon>
        <taxon>Triparmaceae</taxon>
        <taxon>Tetraparma</taxon>
    </lineage>
</organism>
<proteinExistence type="predicted"/>
<evidence type="ECO:0000256" key="1">
    <source>
        <dbReference type="SAM" id="MobiDB-lite"/>
    </source>
</evidence>
<feature type="region of interest" description="Disordered" evidence="1">
    <location>
        <begin position="1"/>
        <end position="109"/>
    </location>
</feature>